<dbReference type="GO" id="GO:0004714">
    <property type="term" value="F:transmembrane receptor protein tyrosine kinase activity"/>
    <property type="evidence" value="ECO:0007669"/>
    <property type="project" value="UniProtKB-EC"/>
</dbReference>
<dbReference type="Gene3D" id="1.10.510.10">
    <property type="entry name" value="Transferase(Phosphotransferase) domain 1"/>
    <property type="match status" value="1"/>
</dbReference>
<dbReference type="GO" id="GO:0007169">
    <property type="term" value="P:cell surface receptor protein tyrosine kinase signaling pathway"/>
    <property type="evidence" value="ECO:0007669"/>
    <property type="project" value="TreeGrafter"/>
</dbReference>
<keyword evidence="12" id="KW-0675">Receptor</keyword>
<dbReference type="FunFam" id="3.30.200.20:FF:000180">
    <property type="entry name" value="serine/threonine-protein kinase STY46-like"/>
    <property type="match status" value="1"/>
</dbReference>
<feature type="binding site" evidence="18">
    <location>
        <position position="610"/>
    </location>
    <ligand>
        <name>Mg(2+)</name>
        <dbReference type="ChEBI" id="CHEBI:18420"/>
    </ligand>
</feature>
<feature type="domain" description="Protein kinase" evidence="23">
    <location>
        <begin position="465"/>
        <end position="740"/>
    </location>
</feature>
<evidence type="ECO:0000256" key="1">
    <source>
        <dbReference type="ARBA" id="ARBA00004167"/>
    </source>
</evidence>
<dbReference type="InterPro" id="IPR007110">
    <property type="entry name" value="Ig-like_dom"/>
</dbReference>
<evidence type="ECO:0000256" key="16">
    <source>
        <dbReference type="PIRSR" id="PIRSR000615-1"/>
    </source>
</evidence>
<dbReference type="FunFam" id="2.60.40.10:FF:000032">
    <property type="entry name" value="palladin isoform X1"/>
    <property type="match status" value="1"/>
</dbReference>
<keyword evidence="26" id="KW-1185">Reference proteome</keyword>
<evidence type="ECO:0000256" key="14">
    <source>
        <dbReference type="ARBA" id="ARBA00023319"/>
    </source>
</evidence>
<dbReference type="InterPro" id="IPR001245">
    <property type="entry name" value="Ser-Thr/Tyr_kinase_cat_dom"/>
</dbReference>
<evidence type="ECO:0000256" key="21">
    <source>
        <dbReference type="SAM" id="Phobius"/>
    </source>
</evidence>
<dbReference type="CDD" id="cd00192">
    <property type="entry name" value="PTKc"/>
    <property type="match status" value="1"/>
</dbReference>
<keyword evidence="14" id="KW-0393">Immunoglobulin domain</keyword>
<keyword evidence="18" id="KW-0479">Metal-binding</keyword>
<evidence type="ECO:0000256" key="9">
    <source>
        <dbReference type="ARBA" id="ARBA00023136"/>
    </source>
</evidence>
<dbReference type="SMART" id="SM00409">
    <property type="entry name" value="IG"/>
    <property type="match status" value="3"/>
</dbReference>
<proteinExistence type="predicted"/>
<keyword evidence="11" id="KW-1015">Disulfide bond</keyword>
<dbReference type="PANTHER" id="PTHR24416">
    <property type="entry name" value="TYROSINE-PROTEIN KINASE RECEPTOR"/>
    <property type="match status" value="1"/>
</dbReference>
<keyword evidence="18" id="KW-0460">Magnesium</keyword>
<dbReference type="GO" id="GO:0043235">
    <property type="term" value="C:receptor complex"/>
    <property type="evidence" value="ECO:0007669"/>
    <property type="project" value="TreeGrafter"/>
</dbReference>
<feature type="active site" description="Proton acceptor" evidence="16">
    <location>
        <position position="605"/>
    </location>
</feature>
<dbReference type="FunFam" id="1.10.510.10:FF:000554">
    <property type="entry name" value="Predicted protein"/>
    <property type="match status" value="1"/>
</dbReference>
<dbReference type="AlphaFoldDB" id="A0AAU9XXF6"/>
<evidence type="ECO:0000313" key="26">
    <source>
        <dbReference type="Proteomes" id="UP001159428"/>
    </source>
</evidence>
<dbReference type="Gene3D" id="2.60.40.10">
    <property type="entry name" value="Immunoglobulins"/>
    <property type="match status" value="3"/>
</dbReference>
<evidence type="ECO:0000256" key="7">
    <source>
        <dbReference type="ARBA" id="ARBA00022840"/>
    </source>
</evidence>
<keyword evidence="4 21" id="KW-0812">Transmembrane</keyword>
<evidence type="ECO:0000256" key="4">
    <source>
        <dbReference type="ARBA" id="ARBA00022692"/>
    </source>
</evidence>
<feature type="domain" description="Ig-like" evidence="24">
    <location>
        <begin position="148"/>
        <end position="234"/>
    </location>
</feature>
<evidence type="ECO:0000256" key="22">
    <source>
        <dbReference type="SAM" id="SignalP"/>
    </source>
</evidence>
<dbReference type="InterPro" id="IPR020635">
    <property type="entry name" value="Tyr_kinase_cat_dom"/>
</dbReference>
<feature type="domain" description="Ig-like" evidence="24">
    <location>
        <begin position="241"/>
        <end position="332"/>
    </location>
</feature>
<evidence type="ECO:0000256" key="19">
    <source>
        <dbReference type="PIRSR" id="PIRSR000615-4"/>
    </source>
</evidence>
<dbReference type="InterPro" id="IPR050122">
    <property type="entry name" value="RTK"/>
</dbReference>
<keyword evidence="13" id="KW-0325">Glycoprotein</keyword>
<dbReference type="InterPro" id="IPR008266">
    <property type="entry name" value="Tyr_kinase_AS"/>
</dbReference>
<gene>
    <name evidence="25" type="ORF">PMEA_00032467</name>
</gene>
<evidence type="ECO:0000256" key="6">
    <source>
        <dbReference type="ARBA" id="ARBA00022777"/>
    </source>
</evidence>
<dbReference type="InterPro" id="IPR000719">
    <property type="entry name" value="Prot_kinase_dom"/>
</dbReference>
<evidence type="ECO:0000256" key="5">
    <source>
        <dbReference type="ARBA" id="ARBA00022741"/>
    </source>
</evidence>
<evidence type="ECO:0000256" key="13">
    <source>
        <dbReference type="ARBA" id="ARBA00023180"/>
    </source>
</evidence>
<dbReference type="GO" id="GO:0046872">
    <property type="term" value="F:metal ion binding"/>
    <property type="evidence" value="ECO:0007669"/>
    <property type="project" value="UniProtKB-KW"/>
</dbReference>
<comment type="caution">
    <text evidence="25">The sequence shown here is derived from an EMBL/GenBank/DDBJ whole genome shotgun (WGS) entry which is preliminary data.</text>
</comment>
<dbReference type="InterPro" id="IPR013783">
    <property type="entry name" value="Ig-like_fold"/>
</dbReference>
<evidence type="ECO:0000259" key="24">
    <source>
        <dbReference type="PROSITE" id="PS50835"/>
    </source>
</evidence>
<keyword evidence="5 17" id="KW-0547">Nucleotide-binding</keyword>
<evidence type="ECO:0000256" key="2">
    <source>
        <dbReference type="ARBA" id="ARBA00011902"/>
    </source>
</evidence>
<comment type="catalytic activity">
    <reaction evidence="15">
        <text>L-tyrosyl-[protein] + ATP = O-phospho-L-tyrosyl-[protein] + ADP + H(+)</text>
        <dbReference type="Rhea" id="RHEA:10596"/>
        <dbReference type="Rhea" id="RHEA-COMP:10136"/>
        <dbReference type="Rhea" id="RHEA-COMP:20101"/>
        <dbReference type="ChEBI" id="CHEBI:15378"/>
        <dbReference type="ChEBI" id="CHEBI:30616"/>
        <dbReference type="ChEBI" id="CHEBI:46858"/>
        <dbReference type="ChEBI" id="CHEBI:61978"/>
        <dbReference type="ChEBI" id="CHEBI:456216"/>
        <dbReference type="EC" id="2.7.10.1"/>
    </reaction>
</comment>
<evidence type="ECO:0000256" key="20">
    <source>
        <dbReference type="PROSITE-ProRule" id="PRU10141"/>
    </source>
</evidence>
<keyword evidence="10" id="KW-0829">Tyrosine-protein kinase</keyword>
<evidence type="ECO:0000256" key="17">
    <source>
        <dbReference type="PIRSR" id="PIRSR000615-2"/>
    </source>
</evidence>
<evidence type="ECO:0000256" key="10">
    <source>
        <dbReference type="ARBA" id="ARBA00023137"/>
    </source>
</evidence>
<name>A0AAU9XXF6_9CNID</name>
<dbReference type="CDD" id="cd00096">
    <property type="entry name" value="Ig"/>
    <property type="match status" value="1"/>
</dbReference>
<dbReference type="PROSITE" id="PS50835">
    <property type="entry name" value="IG_LIKE"/>
    <property type="match status" value="2"/>
</dbReference>
<keyword evidence="22" id="KW-0732">Signal</keyword>
<feature type="transmembrane region" description="Helical" evidence="21">
    <location>
        <begin position="358"/>
        <end position="379"/>
    </location>
</feature>
<dbReference type="EC" id="2.7.10.1" evidence="2"/>
<evidence type="ECO:0000256" key="3">
    <source>
        <dbReference type="ARBA" id="ARBA00022679"/>
    </source>
</evidence>
<evidence type="ECO:0000256" key="15">
    <source>
        <dbReference type="ARBA" id="ARBA00051243"/>
    </source>
</evidence>
<dbReference type="Gene3D" id="3.30.200.20">
    <property type="entry name" value="Phosphorylase Kinase, domain 1"/>
    <property type="match status" value="1"/>
</dbReference>
<reference evidence="25 26" key="1">
    <citation type="submission" date="2022-05" db="EMBL/GenBank/DDBJ databases">
        <authorList>
            <consortium name="Genoscope - CEA"/>
            <person name="William W."/>
        </authorList>
    </citation>
    <scope>NUCLEOTIDE SEQUENCE [LARGE SCALE GENOMIC DNA]</scope>
</reference>
<accession>A0AAU9XXF6</accession>
<dbReference type="InterPro" id="IPR003599">
    <property type="entry name" value="Ig_sub"/>
</dbReference>
<dbReference type="EMBL" id="CALNXJ010000076">
    <property type="protein sequence ID" value="CAH3160629.1"/>
    <property type="molecule type" value="Genomic_DNA"/>
</dbReference>
<dbReference type="SMART" id="SM00408">
    <property type="entry name" value="IGc2"/>
    <property type="match status" value="3"/>
</dbReference>
<dbReference type="SMART" id="SM00219">
    <property type="entry name" value="TyrKc"/>
    <property type="match status" value="1"/>
</dbReference>
<dbReference type="SUPFAM" id="SSF56112">
    <property type="entry name" value="Protein kinase-like (PK-like)"/>
    <property type="match status" value="1"/>
</dbReference>
<evidence type="ECO:0000259" key="23">
    <source>
        <dbReference type="PROSITE" id="PS50011"/>
    </source>
</evidence>
<feature type="site" description="Important for interaction with phosphotyrosine-binding proteins" evidence="19">
    <location>
        <position position="747"/>
    </location>
</feature>
<dbReference type="PROSITE" id="PS50011">
    <property type="entry name" value="PROTEIN_KINASE_DOM"/>
    <property type="match status" value="1"/>
</dbReference>
<protein>
    <recommendedName>
        <fullName evidence="2">receptor protein-tyrosine kinase</fullName>
        <ecNumber evidence="2">2.7.10.1</ecNumber>
    </recommendedName>
</protein>
<dbReference type="InterPro" id="IPR011009">
    <property type="entry name" value="Kinase-like_dom_sf"/>
</dbReference>
<dbReference type="PANTHER" id="PTHR24416:SF622">
    <property type="entry name" value="PROTEIN KINASE DOMAIN-CONTAINING PROTEIN"/>
    <property type="match status" value="1"/>
</dbReference>
<evidence type="ECO:0000313" key="25">
    <source>
        <dbReference type="EMBL" id="CAH3160629.1"/>
    </source>
</evidence>
<dbReference type="PROSITE" id="PS00109">
    <property type="entry name" value="PROTEIN_KINASE_TYR"/>
    <property type="match status" value="1"/>
</dbReference>
<dbReference type="SUPFAM" id="SSF48726">
    <property type="entry name" value="Immunoglobulin"/>
    <property type="match status" value="3"/>
</dbReference>
<dbReference type="Pfam" id="PF07714">
    <property type="entry name" value="PK_Tyr_Ser-Thr"/>
    <property type="match status" value="1"/>
</dbReference>
<feature type="signal peptide" evidence="22">
    <location>
        <begin position="1"/>
        <end position="20"/>
    </location>
</feature>
<keyword evidence="9 21" id="KW-0472">Membrane</keyword>
<dbReference type="Pfam" id="PF13927">
    <property type="entry name" value="Ig_3"/>
    <property type="match status" value="2"/>
</dbReference>
<feature type="binding site" evidence="17">
    <location>
        <position position="609"/>
    </location>
    <ligand>
        <name>ATP</name>
        <dbReference type="ChEBI" id="CHEBI:30616"/>
    </ligand>
</feature>
<evidence type="ECO:0000256" key="12">
    <source>
        <dbReference type="ARBA" id="ARBA00023170"/>
    </source>
</evidence>
<evidence type="ECO:0000256" key="11">
    <source>
        <dbReference type="ARBA" id="ARBA00023157"/>
    </source>
</evidence>
<evidence type="ECO:0000256" key="8">
    <source>
        <dbReference type="ARBA" id="ARBA00022989"/>
    </source>
</evidence>
<dbReference type="PROSITE" id="PS00107">
    <property type="entry name" value="PROTEIN_KINASE_ATP"/>
    <property type="match status" value="1"/>
</dbReference>
<dbReference type="Proteomes" id="UP001159428">
    <property type="component" value="Unassembled WGS sequence"/>
</dbReference>
<dbReference type="PIRSF" id="PIRSF000615">
    <property type="entry name" value="TyrPK_CSF1-R"/>
    <property type="match status" value="1"/>
</dbReference>
<keyword evidence="7 17" id="KW-0067">ATP-binding</keyword>
<dbReference type="GO" id="GO:0005886">
    <property type="term" value="C:plasma membrane"/>
    <property type="evidence" value="ECO:0007669"/>
    <property type="project" value="TreeGrafter"/>
</dbReference>
<dbReference type="InterPro" id="IPR003598">
    <property type="entry name" value="Ig_sub2"/>
</dbReference>
<dbReference type="GO" id="GO:0005524">
    <property type="term" value="F:ATP binding"/>
    <property type="evidence" value="ECO:0007669"/>
    <property type="project" value="UniProtKB-UniRule"/>
</dbReference>
<comment type="subcellular location">
    <subcellularLocation>
        <location evidence="1">Membrane</location>
        <topology evidence="1">Single-pass membrane protein</topology>
    </subcellularLocation>
</comment>
<evidence type="ECO:0000256" key="18">
    <source>
        <dbReference type="PIRSR" id="PIRSR000615-3"/>
    </source>
</evidence>
<dbReference type="InterPro" id="IPR036179">
    <property type="entry name" value="Ig-like_dom_sf"/>
</dbReference>
<keyword evidence="3" id="KW-0808">Transferase</keyword>
<feature type="chain" id="PRO_5043572225" description="receptor protein-tyrosine kinase" evidence="22">
    <location>
        <begin position="21"/>
        <end position="764"/>
    </location>
</feature>
<feature type="binding site" evidence="17">
    <location>
        <begin position="472"/>
        <end position="479"/>
    </location>
    <ligand>
        <name>ATP</name>
        <dbReference type="ChEBI" id="CHEBI:30616"/>
    </ligand>
</feature>
<feature type="binding site" evidence="17 20">
    <location>
        <position position="497"/>
    </location>
    <ligand>
        <name>ATP</name>
        <dbReference type="ChEBI" id="CHEBI:30616"/>
    </ligand>
</feature>
<organism evidence="25 26">
    <name type="scientific">Pocillopora meandrina</name>
    <dbReference type="NCBI Taxonomy" id="46732"/>
    <lineage>
        <taxon>Eukaryota</taxon>
        <taxon>Metazoa</taxon>
        <taxon>Cnidaria</taxon>
        <taxon>Anthozoa</taxon>
        <taxon>Hexacorallia</taxon>
        <taxon>Scleractinia</taxon>
        <taxon>Astrocoeniina</taxon>
        <taxon>Pocilloporidae</taxon>
        <taxon>Pocillopora</taxon>
    </lineage>
</organism>
<keyword evidence="8 21" id="KW-1133">Transmembrane helix</keyword>
<sequence>MPLVICVVLFLLEKRLGALGNRCSSAEEATKPFSMVPTVDMNNLEFPNEHVLPTGYNITVVCTSNHPAFSNHKYYLPYWIQYFFNDAYKREFSCGGGNSDSHYERSKVCKYFIQNATEENSGNYTCISTSHAGCTMGTMALMFKKPSPPLFTHHQPREVDFLKSSKAKLSCNASGVPRPSITWLKDGNSLSSTSVMGSQSYSILNFESVHPHDQGQYWCEANSTEGQSRSAPVNLRVVWKPVFSIHPQDTTVYVDDDATTVTVNLSCAANGSPLPVISWLKNNSKVEDAVIRSQNISILTVVINEGTEKHLRYRCVAKNSLGNISSQEATLMIAKRDEERLPMEADNGTITNENGSEIIFSTVITGTSILIIIFILSVIKWRMEKRSVYQLDQEIFRRTQEAFAIKITSTNDTINQLRNSQSALTDDGQHTDPSTTGENEVVENEIYLQLMAVDRNWEIPRDRLTVSEEKLGRGEFGEVKKGVYLRTDGNELSVAVKILKDNKDRQQRMALIKELETLIQVGRHPNIVSLVGACTFEEPLCIVIEYVCGGSLDKLLRSSRVQNHQVDPTYVNIWSRLTERELLRIASDVASGMSHLESKQCIHRDLACRNVLVGKGLVAKVADFGMARDVSTDGQYIKTTEGRVPWLWMSMEALRGTCTIKGDVWSFGVTLWEIVTLGELPYTGIKGILELYELLEGGARLPKPLHCSDELYNIMLGCWQRNPDERPSFEQLCEMLEELLQHETRTYINVTYFKEQNKKEAIWV</sequence>
<dbReference type="PRINTS" id="PR00109">
    <property type="entry name" value="TYRKINASE"/>
</dbReference>
<feature type="binding site" evidence="18">
    <location>
        <position position="623"/>
    </location>
    <ligand>
        <name>Mg(2+)</name>
        <dbReference type="ChEBI" id="CHEBI:18420"/>
    </ligand>
</feature>
<dbReference type="InterPro" id="IPR017441">
    <property type="entry name" value="Protein_kinase_ATP_BS"/>
</dbReference>
<keyword evidence="6" id="KW-0418">Kinase</keyword>